<sequence length="49" mass="5299">MSVILNKKGYIHIAGSGVCRVTVRSVRNPVRFTGSGAFRLTSTGGIRMF</sequence>
<protein>
    <submittedName>
        <fullName evidence="1">Uncharacterized protein</fullName>
    </submittedName>
</protein>
<dbReference type="AlphaFoldDB" id="A0A5J4SNS2"/>
<evidence type="ECO:0000313" key="1">
    <source>
        <dbReference type="EMBL" id="KAA6347814.1"/>
    </source>
</evidence>
<dbReference type="EMBL" id="SNRY01000083">
    <property type="protein sequence ID" value="KAA6347814.1"/>
    <property type="molecule type" value="Genomic_DNA"/>
</dbReference>
<reference evidence="1" key="1">
    <citation type="submission" date="2019-03" db="EMBL/GenBank/DDBJ databases">
        <title>Single cell metagenomics reveals metabolic interactions within the superorganism composed of flagellate Streblomastix strix and complex community of Bacteroidetes bacteria on its surface.</title>
        <authorList>
            <person name="Treitli S.C."/>
            <person name="Kolisko M."/>
            <person name="Husnik F."/>
            <person name="Keeling P."/>
            <person name="Hampl V."/>
        </authorList>
    </citation>
    <scope>NUCLEOTIDE SEQUENCE</scope>
    <source>
        <strain evidence="1">STM</strain>
    </source>
</reference>
<name>A0A5J4SNS2_9ZZZZ</name>
<organism evidence="1">
    <name type="scientific">termite gut metagenome</name>
    <dbReference type="NCBI Taxonomy" id="433724"/>
    <lineage>
        <taxon>unclassified sequences</taxon>
        <taxon>metagenomes</taxon>
        <taxon>organismal metagenomes</taxon>
    </lineage>
</organism>
<gene>
    <name evidence="1" type="ORF">EZS27_004679</name>
</gene>
<proteinExistence type="predicted"/>
<accession>A0A5J4SNS2</accession>
<comment type="caution">
    <text evidence="1">The sequence shown here is derived from an EMBL/GenBank/DDBJ whole genome shotgun (WGS) entry which is preliminary data.</text>
</comment>